<evidence type="ECO:0000256" key="7">
    <source>
        <dbReference type="PROSITE-ProRule" id="PRU01091"/>
    </source>
</evidence>
<evidence type="ECO:0000256" key="1">
    <source>
        <dbReference type="ARBA" id="ARBA00022553"/>
    </source>
</evidence>
<dbReference type="InterPro" id="IPR001789">
    <property type="entry name" value="Sig_transdc_resp-reg_receiver"/>
</dbReference>
<keyword evidence="4 7" id="KW-0238">DNA-binding</keyword>
<dbReference type="SMART" id="SM00862">
    <property type="entry name" value="Trans_reg_C"/>
    <property type="match status" value="1"/>
</dbReference>
<dbReference type="InterPro" id="IPR011006">
    <property type="entry name" value="CheY-like_superfamily"/>
</dbReference>
<proteinExistence type="predicted"/>
<feature type="DNA-binding region" description="OmpR/PhoB-type" evidence="7">
    <location>
        <begin position="170"/>
        <end position="263"/>
    </location>
</feature>
<reference evidence="10" key="2">
    <citation type="submission" date="2020-09" db="EMBL/GenBank/DDBJ databases">
        <authorList>
            <person name="Sun Q."/>
            <person name="Kim S."/>
        </authorList>
    </citation>
    <scope>NUCLEOTIDE SEQUENCE</scope>
    <source>
        <strain evidence="10">KCTC 12988</strain>
    </source>
</reference>
<dbReference type="InterPro" id="IPR039420">
    <property type="entry name" value="WalR-like"/>
</dbReference>
<dbReference type="GO" id="GO:0006355">
    <property type="term" value="P:regulation of DNA-templated transcription"/>
    <property type="evidence" value="ECO:0007669"/>
    <property type="project" value="InterPro"/>
</dbReference>
<evidence type="ECO:0000313" key="11">
    <source>
        <dbReference type="Proteomes" id="UP000644507"/>
    </source>
</evidence>
<dbReference type="Pfam" id="PF00486">
    <property type="entry name" value="Trans_reg_C"/>
    <property type="match status" value="1"/>
</dbReference>
<comment type="caution">
    <text evidence="10">The sequence shown here is derived from an EMBL/GenBank/DDBJ whole genome shotgun (WGS) entry which is preliminary data.</text>
</comment>
<sequence>MSDSSPVQVRAVTNTFDVLVLENSKEERSGGGFYVFLFPLMVMSSVRVKILVVEDDEDLRALLVSMLRDEGYVVDSCSDGEEGFYRAANWDYDAIVLDVMLEGLDGFEVLRRLRAVKKIPVLMLTARDAVSDRVRGLDEGADDYLTKPFDHPEFLARVRAVIRRGGLSLERQLTLGPVELDTMAMRVTVDGKPVELTAREFALAEMLMRRRGEVVSRDFIYENLFDEDDESLSNMLDVYVYKLRQKLGRDFVKTRRGAGYVAE</sequence>
<dbReference type="Gene3D" id="1.10.10.10">
    <property type="entry name" value="Winged helix-like DNA-binding domain superfamily/Winged helix DNA-binding domain"/>
    <property type="match status" value="1"/>
</dbReference>
<dbReference type="SMART" id="SM00448">
    <property type="entry name" value="REC"/>
    <property type="match status" value="1"/>
</dbReference>
<dbReference type="FunFam" id="3.40.50.2300:FF:000001">
    <property type="entry name" value="DNA-binding response regulator PhoB"/>
    <property type="match status" value="1"/>
</dbReference>
<dbReference type="PANTHER" id="PTHR48111">
    <property type="entry name" value="REGULATOR OF RPOS"/>
    <property type="match status" value="1"/>
</dbReference>
<organism evidence="10 11">
    <name type="scientific">Roseibacillus persicicus</name>
    <dbReference type="NCBI Taxonomy" id="454148"/>
    <lineage>
        <taxon>Bacteria</taxon>
        <taxon>Pseudomonadati</taxon>
        <taxon>Verrucomicrobiota</taxon>
        <taxon>Verrucomicrobiia</taxon>
        <taxon>Verrucomicrobiales</taxon>
        <taxon>Verrucomicrobiaceae</taxon>
        <taxon>Roseibacillus</taxon>
    </lineage>
</organism>
<evidence type="ECO:0000256" key="4">
    <source>
        <dbReference type="ARBA" id="ARBA00023125"/>
    </source>
</evidence>
<keyword evidence="1 6" id="KW-0597">Phosphoprotein</keyword>
<dbReference type="InterPro" id="IPR036388">
    <property type="entry name" value="WH-like_DNA-bd_sf"/>
</dbReference>
<dbReference type="GO" id="GO:0005829">
    <property type="term" value="C:cytosol"/>
    <property type="evidence" value="ECO:0007669"/>
    <property type="project" value="TreeGrafter"/>
</dbReference>
<feature type="modified residue" description="4-aspartylphosphate" evidence="6">
    <location>
        <position position="98"/>
    </location>
</feature>
<feature type="domain" description="Response regulatory" evidence="8">
    <location>
        <begin position="49"/>
        <end position="162"/>
    </location>
</feature>
<dbReference type="EMBL" id="BMXI01000001">
    <property type="protein sequence ID" value="GHC42131.1"/>
    <property type="molecule type" value="Genomic_DNA"/>
</dbReference>
<dbReference type="SUPFAM" id="SSF52172">
    <property type="entry name" value="CheY-like"/>
    <property type="match status" value="1"/>
</dbReference>
<evidence type="ECO:0000259" key="8">
    <source>
        <dbReference type="PROSITE" id="PS50110"/>
    </source>
</evidence>
<dbReference type="Gene3D" id="3.40.50.2300">
    <property type="match status" value="1"/>
</dbReference>
<protein>
    <submittedName>
        <fullName evidence="10">DNA-binding response regulator</fullName>
    </submittedName>
</protein>
<dbReference type="GO" id="GO:0000976">
    <property type="term" value="F:transcription cis-regulatory region binding"/>
    <property type="evidence" value="ECO:0007669"/>
    <property type="project" value="TreeGrafter"/>
</dbReference>
<gene>
    <name evidence="10" type="ORF">GCM10007100_03830</name>
</gene>
<evidence type="ECO:0000256" key="2">
    <source>
        <dbReference type="ARBA" id="ARBA00023012"/>
    </source>
</evidence>
<evidence type="ECO:0000256" key="6">
    <source>
        <dbReference type="PROSITE-ProRule" id="PRU00169"/>
    </source>
</evidence>
<name>A0A918TD45_9BACT</name>
<evidence type="ECO:0000313" key="10">
    <source>
        <dbReference type="EMBL" id="GHC42131.1"/>
    </source>
</evidence>
<dbReference type="Gene3D" id="6.10.250.690">
    <property type="match status" value="1"/>
</dbReference>
<dbReference type="GO" id="GO:0032993">
    <property type="term" value="C:protein-DNA complex"/>
    <property type="evidence" value="ECO:0007669"/>
    <property type="project" value="TreeGrafter"/>
</dbReference>
<dbReference type="AlphaFoldDB" id="A0A918TD45"/>
<evidence type="ECO:0000259" key="9">
    <source>
        <dbReference type="PROSITE" id="PS51755"/>
    </source>
</evidence>
<evidence type="ECO:0000256" key="5">
    <source>
        <dbReference type="ARBA" id="ARBA00023163"/>
    </source>
</evidence>
<keyword evidence="11" id="KW-1185">Reference proteome</keyword>
<dbReference type="InterPro" id="IPR001867">
    <property type="entry name" value="OmpR/PhoB-type_DNA-bd"/>
</dbReference>
<dbReference type="GO" id="GO:0000156">
    <property type="term" value="F:phosphorelay response regulator activity"/>
    <property type="evidence" value="ECO:0007669"/>
    <property type="project" value="TreeGrafter"/>
</dbReference>
<dbReference type="PANTHER" id="PTHR48111:SF22">
    <property type="entry name" value="REGULATOR OF RPOS"/>
    <property type="match status" value="1"/>
</dbReference>
<dbReference type="Proteomes" id="UP000644507">
    <property type="component" value="Unassembled WGS sequence"/>
</dbReference>
<dbReference type="Pfam" id="PF00072">
    <property type="entry name" value="Response_reg"/>
    <property type="match status" value="1"/>
</dbReference>
<dbReference type="PROSITE" id="PS50110">
    <property type="entry name" value="RESPONSE_REGULATORY"/>
    <property type="match status" value="1"/>
</dbReference>
<accession>A0A918TD45</accession>
<evidence type="ECO:0000256" key="3">
    <source>
        <dbReference type="ARBA" id="ARBA00023015"/>
    </source>
</evidence>
<dbReference type="RefSeq" id="WP_229809343.1">
    <property type="nucleotide sequence ID" value="NZ_BMXI01000001.1"/>
</dbReference>
<dbReference type="PROSITE" id="PS51755">
    <property type="entry name" value="OMPR_PHOB"/>
    <property type="match status" value="1"/>
</dbReference>
<dbReference type="CDD" id="cd00383">
    <property type="entry name" value="trans_reg_C"/>
    <property type="match status" value="1"/>
</dbReference>
<keyword evidence="3" id="KW-0805">Transcription regulation</keyword>
<reference evidence="10" key="1">
    <citation type="journal article" date="2014" name="Int. J. Syst. Evol. Microbiol.">
        <title>Complete genome sequence of Corynebacterium casei LMG S-19264T (=DSM 44701T), isolated from a smear-ripened cheese.</title>
        <authorList>
            <consortium name="US DOE Joint Genome Institute (JGI-PGF)"/>
            <person name="Walter F."/>
            <person name="Albersmeier A."/>
            <person name="Kalinowski J."/>
            <person name="Ruckert C."/>
        </authorList>
    </citation>
    <scope>NUCLEOTIDE SEQUENCE</scope>
    <source>
        <strain evidence="10">KCTC 12988</strain>
    </source>
</reference>
<keyword evidence="5" id="KW-0804">Transcription</keyword>
<feature type="domain" description="OmpR/PhoB-type" evidence="9">
    <location>
        <begin position="170"/>
        <end position="263"/>
    </location>
</feature>
<keyword evidence="2" id="KW-0902">Two-component regulatory system</keyword>